<name>A0A8K0SDW2_9HYPO</name>
<evidence type="ECO:0008006" key="3">
    <source>
        <dbReference type="Google" id="ProtNLM"/>
    </source>
</evidence>
<dbReference type="InterPro" id="IPR013211">
    <property type="entry name" value="LVIVD"/>
</dbReference>
<dbReference type="Pfam" id="PF08309">
    <property type="entry name" value="LVIVD"/>
    <property type="match status" value="1"/>
</dbReference>
<evidence type="ECO:0000313" key="2">
    <source>
        <dbReference type="Proteomes" id="UP000813444"/>
    </source>
</evidence>
<keyword evidence="2" id="KW-1185">Reference proteome</keyword>
<proteinExistence type="predicted"/>
<reference evidence="1" key="1">
    <citation type="journal article" date="2021" name="Nat. Commun.">
        <title>Genetic determinants of endophytism in the Arabidopsis root mycobiome.</title>
        <authorList>
            <person name="Mesny F."/>
            <person name="Miyauchi S."/>
            <person name="Thiergart T."/>
            <person name="Pickel B."/>
            <person name="Atanasova L."/>
            <person name="Karlsson M."/>
            <person name="Huettel B."/>
            <person name="Barry K.W."/>
            <person name="Haridas S."/>
            <person name="Chen C."/>
            <person name="Bauer D."/>
            <person name="Andreopoulos W."/>
            <person name="Pangilinan J."/>
            <person name="LaButti K."/>
            <person name="Riley R."/>
            <person name="Lipzen A."/>
            <person name="Clum A."/>
            <person name="Drula E."/>
            <person name="Henrissat B."/>
            <person name="Kohler A."/>
            <person name="Grigoriev I.V."/>
            <person name="Martin F.M."/>
            <person name="Hacquard S."/>
        </authorList>
    </citation>
    <scope>NUCLEOTIDE SEQUENCE</scope>
    <source>
        <strain evidence="1">MPI-CAGE-CH-0235</strain>
    </source>
</reference>
<dbReference type="EMBL" id="JAGPNK010000018">
    <property type="protein sequence ID" value="KAH7305454.1"/>
    <property type="molecule type" value="Genomic_DNA"/>
</dbReference>
<evidence type="ECO:0000313" key="1">
    <source>
        <dbReference type="EMBL" id="KAH7305454.1"/>
    </source>
</evidence>
<sequence length="416" mass="45317">MSVLRQMKQSLRETSRANGAFAEGRYTSMSATPCTDGQIGEYSCSNVDLTASLTHGDMGSSTAEGNDIWGWTSADGREFALVGQTDGTAFVEVMSDGSLTYLGRLPTQTVSSLWRDLKVIGDFVYIGSEARSHGIQIFDLNKLLDVDPASPVVFSVSDDLTAHFDGVGNSHNIVANEDTDRIYAVGASVCSGGLVIVDVSEPSSPVQIGCASEDGYVHDAQCVVYDGIDTQYIGREICYGYNEDSFTIYDVTDASNPIIVSRTPYEGSQYSHQGWVVDAESRYVLLDDELDEMYNGEENGRTKTHIFDISSLENPVYTGSHFAVTPSIDHNQYVIDGLSYQANYASGLRILDVSGLTDDPTGGSISELGFFDCYPEDDANPEVEFYGAWSVYPYFQSGVVIMNCIERGLFAVRFTS</sequence>
<dbReference type="GO" id="GO:0005576">
    <property type="term" value="C:extracellular region"/>
    <property type="evidence" value="ECO:0007669"/>
    <property type="project" value="TreeGrafter"/>
</dbReference>
<comment type="caution">
    <text evidence="1">The sequence shown here is derived from an EMBL/GenBank/DDBJ whole genome shotgun (WGS) entry which is preliminary data.</text>
</comment>
<dbReference type="OrthoDB" id="2099887at2759"/>
<dbReference type="PANTHER" id="PTHR38787:SF3">
    <property type="entry name" value="REGULATORY P DOMAIN-CONTAINING PROTEIN"/>
    <property type="match status" value="1"/>
</dbReference>
<dbReference type="InterPro" id="IPR027589">
    <property type="entry name" value="Choice_anch_B"/>
</dbReference>
<protein>
    <recommendedName>
        <fullName evidence="3">Choice-of-anchor B family protein</fullName>
    </recommendedName>
</protein>
<gene>
    <name evidence="1" type="ORF">B0I35DRAFT_362126</name>
</gene>
<dbReference type="AlphaFoldDB" id="A0A8K0SDW2"/>
<dbReference type="NCBIfam" id="TIGR04312">
    <property type="entry name" value="choice_anch_B"/>
    <property type="match status" value="1"/>
</dbReference>
<dbReference type="PANTHER" id="PTHR38787">
    <property type="entry name" value="REGULATORY P DOMAIN-CONTAINING PROTEIN"/>
    <property type="match status" value="1"/>
</dbReference>
<dbReference type="Proteomes" id="UP000813444">
    <property type="component" value="Unassembled WGS sequence"/>
</dbReference>
<organism evidence="1 2">
    <name type="scientific">Stachybotrys elegans</name>
    <dbReference type="NCBI Taxonomy" id="80388"/>
    <lineage>
        <taxon>Eukaryota</taxon>
        <taxon>Fungi</taxon>
        <taxon>Dikarya</taxon>
        <taxon>Ascomycota</taxon>
        <taxon>Pezizomycotina</taxon>
        <taxon>Sordariomycetes</taxon>
        <taxon>Hypocreomycetidae</taxon>
        <taxon>Hypocreales</taxon>
        <taxon>Stachybotryaceae</taxon>
        <taxon>Stachybotrys</taxon>
    </lineage>
</organism>
<accession>A0A8K0SDW2</accession>